<gene>
    <name evidence="1" type="ORF">SAMN06265355_12837</name>
</gene>
<dbReference type="RefSeq" id="WP_089316839.1">
    <property type="nucleotide sequence ID" value="NZ_FZNP01000028.1"/>
</dbReference>
<sequence length="103" mass="11258">MSVEYWRPEVLAADKAMIAQAMGVWDALTAAEQREMFRSLAVVVAAYGRTKNVDDLVKLAESVDGMVRLESGTGLRQAIRETRGAPSKPAGVTFADMAERLKE</sequence>
<dbReference type="OrthoDB" id="3536368at2"/>
<protein>
    <submittedName>
        <fullName evidence="1">Uncharacterized protein</fullName>
    </submittedName>
</protein>
<organism evidence="1 2">
    <name type="scientific">Actinomadura mexicana</name>
    <dbReference type="NCBI Taxonomy" id="134959"/>
    <lineage>
        <taxon>Bacteria</taxon>
        <taxon>Bacillati</taxon>
        <taxon>Actinomycetota</taxon>
        <taxon>Actinomycetes</taxon>
        <taxon>Streptosporangiales</taxon>
        <taxon>Thermomonosporaceae</taxon>
        <taxon>Actinomadura</taxon>
    </lineage>
</organism>
<dbReference type="Proteomes" id="UP000198420">
    <property type="component" value="Unassembled WGS sequence"/>
</dbReference>
<keyword evidence="2" id="KW-1185">Reference proteome</keyword>
<evidence type="ECO:0000313" key="1">
    <source>
        <dbReference type="EMBL" id="SNS76128.1"/>
    </source>
</evidence>
<dbReference type="EMBL" id="FZNP01000028">
    <property type="protein sequence ID" value="SNS76128.1"/>
    <property type="molecule type" value="Genomic_DNA"/>
</dbReference>
<proteinExistence type="predicted"/>
<accession>A0A239H538</accession>
<name>A0A239H538_9ACTN</name>
<dbReference type="AlphaFoldDB" id="A0A239H538"/>
<reference evidence="2" key="1">
    <citation type="submission" date="2017-06" db="EMBL/GenBank/DDBJ databases">
        <authorList>
            <person name="Varghese N."/>
            <person name="Submissions S."/>
        </authorList>
    </citation>
    <scope>NUCLEOTIDE SEQUENCE [LARGE SCALE GENOMIC DNA]</scope>
    <source>
        <strain evidence="2">DSM 44485</strain>
    </source>
</reference>
<evidence type="ECO:0000313" key="2">
    <source>
        <dbReference type="Proteomes" id="UP000198420"/>
    </source>
</evidence>